<sequence>MDVITEEWLRNVVDDKDLVSLDSVTDMSQDSGRMGDMIKVVSTHSGDIVRHRIVKTLIGDQKLQMALQYGLSREAHVFNTFGAELFESGLIPRIYYATTNDITGSKTVMMEDLSKGHVVASVFFSKNSPHMKNADPKDEVNYKLSGKAVAELTFRTLARLHALHWNDTSLLTHSWLRNVDVLTANSGTDATTQWTTLADSLRSSWSKGQIREDITWDTHLLQCMDASIGKLSWESLHEENQSIPYTLCHGDFHAGNVLVDQANETVKFVDFEVSMVNIGPRELGQFTISNISTAERRQWEKTLVLTYHKELSKCLGDKCQISEEDCWLQYTQGCSRWVFFLALFVGTWQADAVTCQYFHDQIADFLHDHVSDPKDMVQPLL</sequence>
<evidence type="ECO:0000313" key="3">
    <source>
        <dbReference type="Proteomes" id="UP000054560"/>
    </source>
</evidence>
<dbReference type="InterPro" id="IPR004119">
    <property type="entry name" value="EcKL"/>
</dbReference>
<dbReference type="SUPFAM" id="SSF56112">
    <property type="entry name" value="Protein kinase-like (PK-like)"/>
    <property type="match status" value="1"/>
</dbReference>
<dbReference type="Proteomes" id="UP000054560">
    <property type="component" value="Unassembled WGS sequence"/>
</dbReference>
<dbReference type="InterPro" id="IPR015897">
    <property type="entry name" value="CHK_kinase-like"/>
</dbReference>
<dbReference type="AlphaFoldDB" id="A0A0L0GE49"/>
<name>A0A0L0GE49_9EUKA</name>
<reference evidence="2 3" key="1">
    <citation type="submission" date="2011-02" db="EMBL/GenBank/DDBJ databases">
        <title>The Genome Sequence of Sphaeroforma arctica JP610.</title>
        <authorList>
            <consortium name="The Broad Institute Genome Sequencing Platform"/>
            <person name="Russ C."/>
            <person name="Cuomo C."/>
            <person name="Young S.K."/>
            <person name="Zeng Q."/>
            <person name="Gargeya S."/>
            <person name="Alvarado L."/>
            <person name="Berlin A."/>
            <person name="Chapman S.B."/>
            <person name="Chen Z."/>
            <person name="Freedman E."/>
            <person name="Gellesch M."/>
            <person name="Goldberg J."/>
            <person name="Griggs A."/>
            <person name="Gujja S."/>
            <person name="Heilman E."/>
            <person name="Heiman D."/>
            <person name="Howarth C."/>
            <person name="Mehta T."/>
            <person name="Neiman D."/>
            <person name="Pearson M."/>
            <person name="Roberts A."/>
            <person name="Saif S."/>
            <person name="Shea T."/>
            <person name="Shenoy N."/>
            <person name="Sisk P."/>
            <person name="Stolte C."/>
            <person name="Sykes S."/>
            <person name="White J."/>
            <person name="Yandava C."/>
            <person name="Burger G."/>
            <person name="Gray M.W."/>
            <person name="Holland P.W.H."/>
            <person name="King N."/>
            <person name="Lang F.B.F."/>
            <person name="Roger A.J."/>
            <person name="Ruiz-Trillo I."/>
            <person name="Haas B."/>
            <person name="Nusbaum C."/>
            <person name="Birren B."/>
        </authorList>
    </citation>
    <scope>NUCLEOTIDE SEQUENCE [LARGE SCALE GENOMIC DNA]</scope>
    <source>
        <strain evidence="2 3">JP610</strain>
    </source>
</reference>
<protein>
    <recommendedName>
        <fullName evidence="1">CHK kinase-like domain-containing protein</fullName>
    </recommendedName>
</protein>
<organism evidence="2 3">
    <name type="scientific">Sphaeroforma arctica JP610</name>
    <dbReference type="NCBI Taxonomy" id="667725"/>
    <lineage>
        <taxon>Eukaryota</taxon>
        <taxon>Ichthyosporea</taxon>
        <taxon>Ichthyophonida</taxon>
        <taxon>Sphaeroforma</taxon>
    </lineage>
</organism>
<gene>
    <name evidence="2" type="ORF">SARC_00732</name>
</gene>
<evidence type="ECO:0000259" key="1">
    <source>
        <dbReference type="SMART" id="SM00587"/>
    </source>
</evidence>
<dbReference type="EMBL" id="KQ241621">
    <property type="protein sequence ID" value="KNC87151.1"/>
    <property type="molecule type" value="Genomic_DNA"/>
</dbReference>
<dbReference type="InterPro" id="IPR011009">
    <property type="entry name" value="Kinase-like_dom_sf"/>
</dbReference>
<dbReference type="OrthoDB" id="191037at2759"/>
<dbReference type="PANTHER" id="PTHR11012">
    <property type="entry name" value="PROTEIN KINASE-LIKE DOMAIN-CONTAINING"/>
    <property type="match status" value="1"/>
</dbReference>
<dbReference type="Pfam" id="PF02958">
    <property type="entry name" value="EcKL"/>
    <property type="match status" value="1"/>
</dbReference>
<dbReference type="GeneID" id="25901236"/>
<evidence type="ECO:0000313" key="2">
    <source>
        <dbReference type="EMBL" id="KNC87151.1"/>
    </source>
</evidence>
<proteinExistence type="predicted"/>
<keyword evidence="3" id="KW-1185">Reference proteome</keyword>
<feature type="domain" description="CHK kinase-like" evidence="1">
    <location>
        <begin position="108"/>
        <end position="317"/>
    </location>
</feature>
<dbReference type="STRING" id="667725.A0A0L0GE49"/>
<accession>A0A0L0GE49</accession>
<dbReference type="eggNOG" id="ENOG502S600">
    <property type="taxonomic scope" value="Eukaryota"/>
</dbReference>
<dbReference type="SMART" id="SM00587">
    <property type="entry name" value="CHK"/>
    <property type="match status" value="1"/>
</dbReference>
<dbReference type="RefSeq" id="XP_014161053.1">
    <property type="nucleotide sequence ID" value="XM_014305578.1"/>
</dbReference>
<dbReference type="Gene3D" id="3.90.1200.10">
    <property type="match status" value="1"/>
</dbReference>
<dbReference type="PANTHER" id="PTHR11012:SF30">
    <property type="entry name" value="PROTEIN KINASE-LIKE DOMAIN-CONTAINING"/>
    <property type="match status" value="1"/>
</dbReference>